<dbReference type="Proteomes" id="UP001295444">
    <property type="component" value="Chromosome 02"/>
</dbReference>
<reference evidence="2" key="1">
    <citation type="submission" date="2022-03" db="EMBL/GenBank/DDBJ databases">
        <authorList>
            <person name="Alioto T."/>
            <person name="Alioto T."/>
            <person name="Gomez Garrido J."/>
        </authorList>
    </citation>
    <scope>NUCLEOTIDE SEQUENCE</scope>
</reference>
<dbReference type="EMBL" id="OW240913">
    <property type="protein sequence ID" value="CAH2251621.1"/>
    <property type="molecule type" value="Genomic_DNA"/>
</dbReference>
<evidence type="ECO:0000256" key="1">
    <source>
        <dbReference type="SAM" id="MobiDB-lite"/>
    </source>
</evidence>
<protein>
    <submittedName>
        <fullName evidence="2">Uncharacterized protein</fullName>
    </submittedName>
</protein>
<dbReference type="AlphaFoldDB" id="A0AAD1VV74"/>
<evidence type="ECO:0000313" key="2">
    <source>
        <dbReference type="EMBL" id="CAH2251621.1"/>
    </source>
</evidence>
<accession>A0AAD1VV74</accession>
<feature type="region of interest" description="Disordered" evidence="1">
    <location>
        <begin position="13"/>
        <end position="32"/>
    </location>
</feature>
<sequence length="81" mass="9405">MEDGQNCIQLMPKTGKHMDKARRSQKVASQKRGKTTFCRAQLINGTQCHQNSVTRQDWDKDTLEERLLEWNKLFCPVRAAV</sequence>
<feature type="compositionally biased region" description="Basic residues" evidence="1">
    <location>
        <begin position="23"/>
        <end position="32"/>
    </location>
</feature>
<organism evidence="2 3">
    <name type="scientific">Pelobates cultripes</name>
    <name type="common">Western spadefoot toad</name>
    <dbReference type="NCBI Taxonomy" id="61616"/>
    <lineage>
        <taxon>Eukaryota</taxon>
        <taxon>Metazoa</taxon>
        <taxon>Chordata</taxon>
        <taxon>Craniata</taxon>
        <taxon>Vertebrata</taxon>
        <taxon>Euteleostomi</taxon>
        <taxon>Amphibia</taxon>
        <taxon>Batrachia</taxon>
        <taxon>Anura</taxon>
        <taxon>Pelobatoidea</taxon>
        <taxon>Pelobatidae</taxon>
        <taxon>Pelobates</taxon>
    </lineage>
</organism>
<name>A0AAD1VV74_PELCU</name>
<gene>
    <name evidence="2" type="ORF">PECUL_23A002841</name>
</gene>
<evidence type="ECO:0000313" key="3">
    <source>
        <dbReference type="Proteomes" id="UP001295444"/>
    </source>
</evidence>
<proteinExistence type="predicted"/>
<keyword evidence="3" id="KW-1185">Reference proteome</keyword>